<dbReference type="EMBL" id="CP067089">
    <property type="protein sequence ID" value="QQO08662.1"/>
    <property type="molecule type" value="Genomic_DNA"/>
</dbReference>
<dbReference type="SUPFAM" id="SSF56281">
    <property type="entry name" value="Metallo-hydrolase/oxidoreductase"/>
    <property type="match status" value="1"/>
</dbReference>
<accession>A0A7T7XM00</accession>
<keyword evidence="2" id="KW-1185">Reference proteome</keyword>
<reference evidence="1" key="1">
    <citation type="submission" date="2021-01" db="EMBL/GenBank/DDBJ databases">
        <title>Description of Breznakiella homolactica.</title>
        <authorList>
            <person name="Song Y."/>
            <person name="Brune A."/>
        </authorList>
    </citation>
    <scope>NUCLEOTIDE SEQUENCE</scope>
    <source>
        <strain evidence="1">RmG30</strain>
    </source>
</reference>
<dbReference type="KEGG" id="bhc:JFL75_17295"/>
<evidence type="ECO:0000313" key="1">
    <source>
        <dbReference type="EMBL" id="QQO08662.1"/>
    </source>
</evidence>
<proteinExistence type="predicted"/>
<sequence>MFFLTERPDLIHMVNGFFQLFAADGHYTDGETLRFGNVEVTPRHCPGHTPGTYSFFFYMEESGKRYRCGMHGGMGVNTLTGVNPFIEPGGFAKQMDARYQDFLKYCQ</sequence>
<dbReference type="AlphaFoldDB" id="A0A7T7XM00"/>
<organism evidence="1 2">
    <name type="scientific">Breznakiella homolactica</name>
    <dbReference type="NCBI Taxonomy" id="2798577"/>
    <lineage>
        <taxon>Bacteria</taxon>
        <taxon>Pseudomonadati</taxon>
        <taxon>Spirochaetota</taxon>
        <taxon>Spirochaetia</taxon>
        <taxon>Spirochaetales</taxon>
        <taxon>Breznakiellaceae</taxon>
        <taxon>Breznakiella</taxon>
    </lineage>
</organism>
<name>A0A7T7XM00_9SPIR</name>
<dbReference type="Gene3D" id="3.60.15.10">
    <property type="entry name" value="Ribonuclease Z/Hydroxyacylglutathione hydrolase-like"/>
    <property type="match status" value="1"/>
</dbReference>
<dbReference type="InterPro" id="IPR036866">
    <property type="entry name" value="RibonucZ/Hydroxyglut_hydro"/>
</dbReference>
<gene>
    <name evidence="1" type="ORF">JFL75_17295</name>
</gene>
<protein>
    <submittedName>
        <fullName evidence="1">Uncharacterized protein</fullName>
    </submittedName>
</protein>
<dbReference type="RefSeq" id="WP_215625968.1">
    <property type="nucleotide sequence ID" value="NZ_CP067089.2"/>
</dbReference>
<evidence type="ECO:0000313" key="2">
    <source>
        <dbReference type="Proteomes" id="UP000595917"/>
    </source>
</evidence>
<dbReference type="Proteomes" id="UP000595917">
    <property type="component" value="Chromosome"/>
</dbReference>